<dbReference type="RefSeq" id="WP_140929568.1">
    <property type="nucleotide sequence ID" value="NZ_VFSU01000034.1"/>
</dbReference>
<keyword evidence="4" id="KW-1185">Reference proteome</keyword>
<name>A0A501XE00_9SPHN</name>
<protein>
    <submittedName>
        <fullName evidence="3">Toll/interleukin-1 receptor domain-containing protein</fullName>
    </submittedName>
</protein>
<dbReference type="EMBL" id="VFSU01000034">
    <property type="protein sequence ID" value="TPE58716.1"/>
    <property type="molecule type" value="Genomic_DNA"/>
</dbReference>
<gene>
    <name evidence="3" type="ORF">FJQ54_16865</name>
</gene>
<dbReference type="Pfam" id="PF13676">
    <property type="entry name" value="TIR_2"/>
    <property type="match status" value="1"/>
</dbReference>
<dbReference type="Gene3D" id="3.40.50.10140">
    <property type="entry name" value="Toll/interleukin-1 receptor homology (TIR) domain"/>
    <property type="match status" value="1"/>
</dbReference>
<proteinExistence type="predicted"/>
<organism evidence="3 4">
    <name type="scientific">Sandaracinobacter neustonicus</name>
    <dbReference type="NCBI Taxonomy" id="1715348"/>
    <lineage>
        <taxon>Bacteria</taxon>
        <taxon>Pseudomonadati</taxon>
        <taxon>Pseudomonadota</taxon>
        <taxon>Alphaproteobacteria</taxon>
        <taxon>Sphingomonadales</taxon>
        <taxon>Sphingosinicellaceae</taxon>
        <taxon>Sandaracinobacter</taxon>
    </lineage>
</organism>
<evidence type="ECO:0000256" key="1">
    <source>
        <dbReference type="SAM" id="Phobius"/>
    </source>
</evidence>
<dbReference type="InterPro" id="IPR035897">
    <property type="entry name" value="Toll_tir_struct_dom_sf"/>
</dbReference>
<dbReference type="SUPFAM" id="SSF52200">
    <property type="entry name" value="Toll/Interleukin receptor TIR domain"/>
    <property type="match status" value="1"/>
</dbReference>
<evidence type="ECO:0000259" key="2">
    <source>
        <dbReference type="PROSITE" id="PS50104"/>
    </source>
</evidence>
<feature type="domain" description="TIR" evidence="2">
    <location>
        <begin position="10"/>
        <end position="165"/>
    </location>
</feature>
<dbReference type="Proteomes" id="UP000319897">
    <property type="component" value="Unassembled WGS sequence"/>
</dbReference>
<dbReference type="Gene3D" id="1.25.40.10">
    <property type="entry name" value="Tetratricopeptide repeat domain"/>
    <property type="match status" value="1"/>
</dbReference>
<dbReference type="GO" id="GO:0007165">
    <property type="term" value="P:signal transduction"/>
    <property type="evidence" value="ECO:0007669"/>
    <property type="project" value="InterPro"/>
</dbReference>
<keyword evidence="3" id="KW-0675">Receptor</keyword>
<keyword evidence="1" id="KW-0812">Transmembrane</keyword>
<dbReference type="SUPFAM" id="SSF48452">
    <property type="entry name" value="TPR-like"/>
    <property type="match status" value="1"/>
</dbReference>
<dbReference type="AlphaFoldDB" id="A0A501XE00"/>
<feature type="transmembrane region" description="Helical" evidence="1">
    <location>
        <begin position="185"/>
        <end position="207"/>
    </location>
</feature>
<reference evidence="3 4" key="1">
    <citation type="submission" date="2019-06" db="EMBL/GenBank/DDBJ databases">
        <authorList>
            <person name="Lee I."/>
            <person name="Jang G.I."/>
            <person name="Hwang C.Y."/>
        </authorList>
    </citation>
    <scope>NUCLEOTIDE SEQUENCE [LARGE SCALE GENOMIC DNA]</scope>
    <source>
        <strain evidence="3 4">PAMC 28131</strain>
    </source>
</reference>
<evidence type="ECO:0000313" key="3">
    <source>
        <dbReference type="EMBL" id="TPE58716.1"/>
    </source>
</evidence>
<accession>A0A501XE00</accession>
<keyword evidence="1" id="KW-0472">Membrane</keyword>
<dbReference type="InterPro" id="IPR000157">
    <property type="entry name" value="TIR_dom"/>
</dbReference>
<comment type="caution">
    <text evidence="3">The sequence shown here is derived from an EMBL/GenBank/DDBJ whole genome shotgun (WGS) entry which is preliminary data.</text>
</comment>
<evidence type="ECO:0000313" key="4">
    <source>
        <dbReference type="Proteomes" id="UP000319897"/>
    </source>
</evidence>
<dbReference type="PROSITE" id="PS50104">
    <property type="entry name" value="TIR"/>
    <property type="match status" value="1"/>
</dbReference>
<dbReference type="OrthoDB" id="7308181at2"/>
<dbReference type="InterPro" id="IPR011990">
    <property type="entry name" value="TPR-like_helical_dom_sf"/>
</dbReference>
<keyword evidence="1" id="KW-1133">Transmembrane helix</keyword>
<sequence>MLDPGQQQATQYSAFISYSRRDSRQARWLQTALESYRMPQRLVGTPTPLGPVPGRFQPVFLDLSELTAAPDLLNELAQALAASRYLIVLCTPNAAHSEWVNREITLMQETGRGDHILTALFEGDEHSAFPPALLNIAGNHQPLAADFRKEGDGRRLALLKLVAAMSGVGLGELVHREENRRTRRLMVVATACLAGMAAFGGISLYAMNARAQAEAERRKSEAMVNRLVTDLRGAVKPAGNLAMLEQVNEAAVSYFRGQSLQNMPDAALATRARLLIAMGDDAAARGDFVTARGHFEEAARTTAARLAAAPNDIQRVFDHSQSEYWLGHSAWSAGNPVAARKAWNEYARLANQLVEAQPASAAWHLEAGYAQSNLGVLDLRQNLDVATAEMRIKTALRHYHAALDRDPTNPTILTDIADGLAWLADSQRAAGKLAEARQTRKQQEHVLTAALRAYPDDIELKRILAVNAMATGRIEDAAGHQPEALARFQFARQAAARMVRDDPRNVVLATTERMAMLWEARSRLKLLPASGRPRAGGYTDEIGRCAQPKDNYPLAETEDWCRLVHARLALMNGDRAAARALLDTVAESRLKPGAPRLSARFGLDYAGEINELKHMEANRP</sequence>